<gene>
    <name evidence="1" type="primary">ORF97035</name>
</gene>
<protein>
    <submittedName>
        <fullName evidence="1">Uncharacterized protein</fullName>
    </submittedName>
</protein>
<accession>A0A0B7A6Z8</accession>
<name>A0A0B7A6Z8_9EUPU</name>
<sequence>MTDKHLNYFAIETHYVCCITLGTLARTAFQWTVDEKRKHGHGEELWNES</sequence>
<evidence type="ECO:0000313" key="1">
    <source>
        <dbReference type="EMBL" id="CEK75786.1"/>
    </source>
</evidence>
<dbReference type="AlphaFoldDB" id="A0A0B7A6Z8"/>
<reference evidence="1" key="1">
    <citation type="submission" date="2014-12" db="EMBL/GenBank/DDBJ databases">
        <title>Insight into the proteome of Arion vulgaris.</title>
        <authorList>
            <person name="Aradska J."/>
            <person name="Bulat T."/>
            <person name="Smidak R."/>
            <person name="Sarate P."/>
            <person name="Gangsoo J."/>
            <person name="Sialana F."/>
            <person name="Bilban M."/>
            <person name="Lubec G."/>
        </authorList>
    </citation>
    <scope>NUCLEOTIDE SEQUENCE</scope>
    <source>
        <tissue evidence="1">Skin</tissue>
    </source>
</reference>
<dbReference type="EMBL" id="HACG01028921">
    <property type="protein sequence ID" value="CEK75786.1"/>
    <property type="molecule type" value="Transcribed_RNA"/>
</dbReference>
<organism evidence="1">
    <name type="scientific">Arion vulgaris</name>
    <dbReference type="NCBI Taxonomy" id="1028688"/>
    <lineage>
        <taxon>Eukaryota</taxon>
        <taxon>Metazoa</taxon>
        <taxon>Spiralia</taxon>
        <taxon>Lophotrochozoa</taxon>
        <taxon>Mollusca</taxon>
        <taxon>Gastropoda</taxon>
        <taxon>Heterobranchia</taxon>
        <taxon>Euthyneura</taxon>
        <taxon>Panpulmonata</taxon>
        <taxon>Eupulmonata</taxon>
        <taxon>Stylommatophora</taxon>
        <taxon>Helicina</taxon>
        <taxon>Arionoidea</taxon>
        <taxon>Arionidae</taxon>
        <taxon>Arion</taxon>
    </lineage>
</organism>
<proteinExistence type="predicted"/>